<proteinExistence type="predicted"/>
<dbReference type="AlphaFoldDB" id="A0A0E9PHF4"/>
<reference evidence="1" key="1">
    <citation type="submission" date="2014-11" db="EMBL/GenBank/DDBJ databases">
        <authorList>
            <person name="Amaro Gonzalez C."/>
        </authorList>
    </citation>
    <scope>NUCLEOTIDE SEQUENCE</scope>
</reference>
<sequence>MSKKKKDWKVEKARLLGLTLDERR</sequence>
<reference evidence="1" key="2">
    <citation type="journal article" date="2015" name="Fish Shellfish Immunol.">
        <title>Early steps in the European eel (Anguilla anguilla)-Vibrio vulnificus interaction in the gills: Role of the RtxA13 toxin.</title>
        <authorList>
            <person name="Callol A."/>
            <person name="Pajuelo D."/>
            <person name="Ebbesson L."/>
            <person name="Teles M."/>
            <person name="MacKenzie S."/>
            <person name="Amaro C."/>
        </authorList>
    </citation>
    <scope>NUCLEOTIDE SEQUENCE</scope>
</reference>
<evidence type="ECO:0000313" key="1">
    <source>
        <dbReference type="EMBL" id="JAH03505.1"/>
    </source>
</evidence>
<organism evidence="1">
    <name type="scientific">Anguilla anguilla</name>
    <name type="common">European freshwater eel</name>
    <name type="synonym">Muraena anguilla</name>
    <dbReference type="NCBI Taxonomy" id="7936"/>
    <lineage>
        <taxon>Eukaryota</taxon>
        <taxon>Metazoa</taxon>
        <taxon>Chordata</taxon>
        <taxon>Craniata</taxon>
        <taxon>Vertebrata</taxon>
        <taxon>Euteleostomi</taxon>
        <taxon>Actinopterygii</taxon>
        <taxon>Neopterygii</taxon>
        <taxon>Teleostei</taxon>
        <taxon>Anguilliformes</taxon>
        <taxon>Anguillidae</taxon>
        <taxon>Anguilla</taxon>
    </lineage>
</organism>
<protein>
    <submittedName>
        <fullName evidence="1">Uncharacterized protein</fullName>
    </submittedName>
</protein>
<accession>A0A0E9PHF4</accession>
<dbReference type="EMBL" id="GBXM01105072">
    <property type="protein sequence ID" value="JAH03505.1"/>
    <property type="molecule type" value="Transcribed_RNA"/>
</dbReference>
<name>A0A0E9PHF4_ANGAN</name>